<evidence type="ECO:0000313" key="2">
    <source>
        <dbReference type="Proteomes" id="UP000078343"/>
    </source>
</evidence>
<sequence>MANRRSKENENTSKTLPVAAVLCGKQPQLTEFMIKNLMPKIEVVHVCTNVDAAVEEIPALMKGNTTRPSSGMGTNASGRERSDISLIIIGGGFSPQDIQAIKSAADSVKPVAIFCADTSKTPAGAGPPPPDMIKKRMMGGIEKEEKGEGQWAPGIYMY</sequence>
<proteinExistence type="predicted"/>
<dbReference type="RefSeq" id="XP_018695814.1">
    <property type="nucleotide sequence ID" value="XM_018836164.1"/>
</dbReference>
<protein>
    <submittedName>
        <fullName evidence="1">Uncharacterized protein</fullName>
    </submittedName>
</protein>
<dbReference type="Proteomes" id="UP000078343">
    <property type="component" value="Unassembled WGS sequence"/>
</dbReference>
<comment type="caution">
    <text evidence="1">The sequence shown here is derived from an EMBL/GenBank/DDBJ whole genome shotgun (WGS) entry which is preliminary data.</text>
</comment>
<evidence type="ECO:0000313" key="1">
    <source>
        <dbReference type="EMBL" id="OAP62447.1"/>
    </source>
</evidence>
<reference evidence="1 2" key="1">
    <citation type="submission" date="2016-04" db="EMBL/GenBank/DDBJ databases">
        <title>Draft genome of Fonsecaea erecta CBS 125763.</title>
        <authorList>
            <person name="Weiss V.A."/>
            <person name="Vicente V.A."/>
            <person name="Raittz R.T."/>
            <person name="Moreno L.F."/>
            <person name="De Souza E.M."/>
            <person name="Pedrosa F.O."/>
            <person name="Steffens M.B."/>
            <person name="Faoro H."/>
            <person name="Tadra-Sfeir M.Z."/>
            <person name="Najafzadeh M.J."/>
            <person name="Felipe M.S."/>
            <person name="Teixeira M."/>
            <person name="Sun J."/>
            <person name="Xi L."/>
            <person name="Gomes R."/>
            <person name="De Azevedo C.M."/>
            <person name="Salgado C.G."/>
            <person name="Da Silva M.B."/>
            <person name="Nascimento M.F."/>
            <person name="Queiroz-Telles F."/>
            <person name="Attili D.S."/>
            <person name="Gorbushina A."/>
        </authorList>
    </citation>
    <scope>NUCLEOTIDE SEQUENCE [LARGE SCALE GENOMIC DNA]</scope>
    <source>
        <strain evidence="1 2">CBS 125763</strain>
    </source>
</reference>
<keyword evidence="2" id="KW-1185">Reference proteome</keyword>
<organism evidence="1 2">
    <name type="scientific">Fonsecaea erecta</name>
    <dbReference type="NCBI Taxonomy" id="1367422"/>
    <lineage>
        <taxon>Eukaryota</taxon>
        <taxon>Fungi</taxon>
        <taxon>Dikarya</taxon>
        <taxon>Ascomycota</taxon>
        <taxon>Pezizomycotina</taxon>
        <taxon>Eurotiomycetes</taxon>
        <taxon>Chaetothyriomycetidae</taxon>
        <taxon>Chaetothyriales</taxon>
        <taxon>Herpotrichiellaceae</taxon>
        <taxon>Fonsecaea</taxon>
    </lineage>
</organism>
<gene>
    <name evidence="1" type="ORF">AYL99_04650</name>
</gene>
<name>A0A178ZRN0_9EURO</name>
<dbReference type="EMBL" id="LVYI01000003">
    <property type="protein sequence ID" value="OAP62447.1"/>
    <property type="molecule type" value="Genomic_DNA"/>
</dbReference>
<dbReference type="OrthoDB" id="3649348at2759"/>
<accession>A0A178ZRN0</accession>
<dbReference type="AlphaFoldDB" id="A0A178ZRN0"/>
<dbReference type="GeneID" id="30008819"/>